<accession>A0ABV7DFC5</accession>
<dbReference type="Pfam" id="PF02653">
    <property type="entry name" value="BPD_transp_2"/>
    <property type="match status" value="1"/>
</dbReference>
<evidence type="ECO:0000313" key="10">
    <source>
        <dbReference type="EMBL" id="MFC3073397.1"/>
    </source>
</evidence>
<keyword evidence="11" id="KW-1185">Reference proteome</keyword>
<name>A0ABV7DFC5_9HYPH</name>
<evidence type="ECO:0000256" key="7">
    <source>
        <dbReference type="ARBA" id="ARBA00023136"/>
    </source>
</evidence>
<evidence type="ECO:0000256" key="6">
    <source>
        <dbReference type="ARBA" id="ARBA00022989"/>
    </source>
</evidence>
<keyword evidence="5" id="KW-0029">Amino-acid transport</keyword>
<feature type="transmembrane region" description="Helical" evidence="9">
    <location>
        <begin position="133"/>
        <end position="157"/>
    </location>
</feature>
<keyword evidence="4 9" id="KW-0812">Transmembrane</keyword>
<dbReference type="InterPro" id="IPR052157">
    <property type="entry name" value="BCAA_transport_permease"/>
</dbReference>
<keyword evidence="7 9" id="KW-0472">Membrane</keyword>
<gene>
    <name evidence="10" type="ORF">ACFOHH_09805</name>
</gene>
<proteinExistence type="inferred from homology"/>
<feature type="transmembrane region" description="Helical" evidence="9">
    <location>
        <begin position="188"/>
        <end position="211"/>
    </location>
</feature>
<dbReference type="InterPro" id="IPR001851">
    <property type="entry name" value="ABC_transp_permease"/>
</dbReference>
<evidence type="ECO:0000256" key="4">
    <source>
        <dbReference type="ARBA" id="ARBA00022692"/>
    </source>
</evidence>
<evidence type="ECO:0000256" key="5">
    <source>
        <dbReference type="ARBA" id="ARBA00022970"/>
    </source>
</evidence>
<reference evidence="11" key="1">
    <citation type="journal article" date="2019" name="Int. J. Syst. Evol. Microbiol.">
        <title>The Global Catalogue of Microorganisms (GCM) 10K type strain sequencing project: providing services to taxonomists for standard genome sequencing and annotation.</title>
        <authorList>
            <consortium name="The Broad Institute Genomics Platform"/>
            <consortium name="The Broad Institute Genome Sequencing Center for Infectious Disease"/>
            <person name="Wu L."/>
            <person name="Ma J."/>
        </authorList>
    </citation>
    <scope>NUCLEOTIDE SEQUENCE [LARGE SCALE GENOMIC DNA]</scope>
    <source>
        <strain evidence="11">KCTC 52677</strain>
    </source>
</reference>
<comment type="similarity">
    <text evidence="8">Belongs to the binding-protein-dependent transport system permease family. LivHM subfamily.</text>
</comment>
<sequence length="286" mass="30236">MEQALVNGLVLGMNYALIALGLTMIFSLMNVLNFAHGQMYVLGGFITYYVCTSLGLPYFVAILASIAGLAVVGLVFELFLFRPVLQRSAREESSMLLAAGTATLLESLILLFFGEKQRGIPPVVSGVFEVGGAFIPASRALVFVIALASIIAFMLFMRYTRPGRALRAIAQDREVTALQGVNIQRYSALGFMIGAGLAGLAGSLLITVLSVNSGMGTSISVKAFIMVMLGGAGVIPGAIIGAFVLGLAEAFGYAFIPSSMTYLIIFVGLIVFLIIRPQGVMGKPWG</sequence>
<evidence type="ECO:0000256" key="9">
    <source>
        <dbReference type="SAM" id="Phobius"/>
    </source>
</evidence>
<comment type="caution">
    <text evidence="10">The sequence shown here is derived from an EMBL/GenBank/DDBJ whole genome shotgun (WGS) entry which is preliminary data.</text>
</comment>
<evidence type="ECO:0000256" key="2">
    <source>
        <dbReference type="ARBA" id="ARBA00022448"/>
    </source>
</evidence>
<dbReference type="CDD" id="cd06582">
    <property type="entry name" value="TM_PBP1_LivH_like"/>
    <property type="match status" value="1"/>
</dbReference>
<evidence type="ECO:0000256" key="3">
    <source>
        <dbReference type="ARBA" id="ARBA00022475"/>
    </source>
</evidence>
<feature type="transmembrane region" description="Helical" evidence="9">
    <location>
        <begin position="223"/>
        <end position="247"/>
    </location>
</feature>
<feature type="transmembrane region" description="Helical" evidence="9">
    <location>
        <begin position="254"/>
        <end position="275"/>
    </location>
</feature>
<dbReference type="RefSeq" id="WP_257317399.1">
    <property type="nucleotide sequence ID" value="NZ_JANFDG010000028.1"/>
</dbReference>
<evidence type="ECO:0000256" key="8">
    <source>
        <dbReference type="ARBA" id="ARBA00037998"/>
    </source>
</evidence>
<dbReference type="Proteomes" id="UP001595377">
    <property type="component" value="Unassembled WGS sequence"/>
</dbReference>
<keyword evidence="3" id="KW-1003">Cell membrane</keyword>
<feature type="transmembrane region" description="Helical" evidence="9">
    <location>
        <begin position="12"/>
        <end position="32"/>
    </location>
</feature>
<feature type="transmembrane region" description="Helical" evidence="9">
    <location>
        <begin position="93"/>
        <end position="113"/>
    </location>
</feature>
<organism evidence="10 11">
    <name type="scientific">Shinella pollutisoli</name>
    <dbReference type="NCBI Taxonomy" id="2250594"/>
    <lineage>
        <taxon>Bacteria</taxon>
        <taxon>Pseudomonadati</taxon>
        <taxon>Pseudomonadota</taxon>
        <taxon>Alphaproteobacteria</taxon>
        <taxon>Hyphomicrobiales</taxon>
        <taxon>Rhizobiaceae</taxon>
        <taxon>Shinella</taxon>
    </lineage>
</organism>
<dbReference type="PANTHER" id="PTHR11795:SF452">
    <property type="entry name" value="ABC TRANSPORTER PERMEASE PROTEIN"/>
    <property type="match status" value="1"/>
</dbReference>
<comment type="subcellular location">
    <subcellularLocation>
        <location evidence="1">Cell membrane</location>
        <topology evidence="1">Multi-pass membrane protein</topology>
    </subcellularLocation>
</comment>
<dbReference type="EMBL" id="JBHRSP010000015">
    <property type="protein sequence ID" value="MFC3073397.1"/>
    <property type="molecule type" value="Genomic_DNA"/>
</dbReference>
<evidence type="ECO:0000313" key="11">
    <source>
        <dbReference type="Proteomes" id="UP001595377"/>
    </source>
</evidence>
<keyword evidence="2" id="KW-0813">Transport</keyword>
<protein>
    <submittedName>
        <fullName evidence="10">Branched-chain amino acid ABC transporter permease</fullName>
    </submittedName>
</protein>
<dbReference type="PANTHER" id="PTHR11795">
    <property type="entry name" value="BRANCHED-CHAIN AMINO ACID TRANSPORT SYSTEM PERMEASE PROTEIN LIVH"/>
    <property type="match status" value="1"/>
</dbReference>
<feature type="transmembrane region" description="Helical" evidence="9">
    <location>
        <begin position="62"/>
        <end position="81"/>
    </location>
</feature>
<evidence type="ECO:0000256" key="1">
    <source>
        <dbReference type="ARBA" id="ARBA00004651"/>
    </source>
</evidence>
<keyword evidence="6 9" id="KW-1133">Transmembrane helix</keyword>